<dbReference type="Pfam" id="PF16868">
    <property type="entry name" value="NMT1_3"/>
    <property type="match status" value="1"/>
</dbReference>
<dbReference type="Gene3D" id="3.40.190.10">
    <property type="entry name" value="Periplasmic binding protein-like II"/>
    <property type="match status" value="2"/>
</dbReference>
<dbReference type="PROSITE" id="PS51257">
    <property type="entry name" value="PROKAR_LIPOPROTEIN"/>
    <property type="match status" value="1"/>
</dbReference>
<dbReference type="EMBL" id="BAABGP010000024">
    <property type="protein sequence ID" value="GAA4490528.1"/>
    <property type="molecule type" value="Genomic_DNA"/>
</dbReference>
<dbReference type="SUPFAM" id="SSF53850">
    <property type="entry name" value="Periplasmic binding protein-like II"/>
    <property type="match status" value="1"/>
</dbReference>
<evidence type="ECO:0000256" key="1">
    <source>
        <dbReference type="SAM" id="SignalP"/>
    </source>
</evidence>
<reference evidence="3" key="1">
    <citation type="journal article" date="2019" name="Int. J. Syst. Evol. Microbiol.">
        <title>The Global Catalogue of Microorganisms (GCM) 10K type strain sequencing project: providing services to taxonomists for standard genome sequencing and annotation.</title>
        <authorList>
            <consortium name="The Broad Institute Genomics Platform"/>
            <consortium name="The Broad Institute Genome Sequencing Center for Infectious Disease"/>
            <person name="Wu L."/>
            <person name="Ma J."/>
        </authorList>
    </citation>
    <scope>NUCLEOTIDE SEQUENCE [LARGE SCALE GENOMIC DNA]</scope>
    <source>
        <strain evidence="3">JCM 17839</strain>
    </source>
</reference>
<comment type="caution">
    <text evidence="2">The sequence shown here is derived from an EMBL/GenBank/DDBJ whole genome shotgun (WGS) entry which is preliminary data.</text>
</comment>
<feature type="signal peptide" evidence="1">
    <location>
        <begin position="1"/>
        <end position="22"/>
    </location>
</feature>
<dbReference type="InterPro" id="IPR011852">
    <property type="entry name" value="TRAP_TAXI"/>
</dbReference>
<dbReference type="RefSeq" id="WP_345188520.1">
    <property type="nucleotide sequence ID" value="NZ_BAABGP010000024.1"/>
</dbReference>
<dbReference type="PANTHER" id="PTHR42941">
    <property type="entry name" value="SLL1037 PROTEIN"/>
    <property type="match status" value="1"/>
</dbReference>
<dbReference type="PANTHER" id="PTHR42941:SF1">
    <property type="entry name" value="SLL1037 PROTEIN"/>
    <property type="match status" value="1"/>
</dbReference>
<dbReference type="NCBIfam" id="TIGR02122">
    <property type="entry name" value="TRAP_TAXI"/>
    <property type="match status" value="1"/>
</dbReference>
<sequence>MSVLLRRLIALVLGVLCAAALAACAPSDRGWADHPQTIAGGGTTGVYYAYGMHFAAALSEQLGARFSAQSTNGSVDNLERVGSGAAVLGFAQGDAVADAVSGTGAFDRAIPIVAVARLYDEYVHIVVRAGSAVHSIQDLAGRAISLGAQGSGVEVVSHRILIAAGVQAATIRNPQLGLAASIAALQRGDIDGFFWVGGLPTPGIEKLAASTPIRLLSIPPTVVDAVNAAHAGAYRQADLPIGIYGITASTVTMTVPNYLVTRADAPEGLIHDATRVLFDARATIAKDVPAAALLDRRQAIFTDPIALHPGAMRYYRETHG</sequence>
<organism evidence="2 3">
    <name type="scientific">Microbacterium panaciterrae</name>
    <dbReference type="NCBI Taxonomy" id="985759"/>
    <lineage>
        <taxon>Bacteria</taxon>
        <taxon>Bacillati</taxon>
        <taxon>Actinomycetota</taxon>
        <taxon>Actinomycetes</taxon>
        <taxon>Micrococcales</taxon>
        <taxon>Microbacteriaceae</taxon>
        <taxon>Microbacterium</taxon>
    </lineage>
</organism>
<keyword evidence="1" id="KW-0732">Signal</keyword>
<gene>
    <name evidence="2" type="ORF">GCM10023171_32990</name>
</gene>
<feature type="chain" id="PRO_5047005529" evidence="1">
    <location>
        <begin position="23"/>
        <end position="320"/>
    </location>
</feature>
<protein>
    <submittedName>
        <fullName evidence="2">TAXI family TRAP transporter solute-binding subunit</fullName>
    </submittedName>
</protein>
<name>A0ABP8PQ61_9MICO</name>
<evidence type="ECO:0000313" key="2">
    <source>
        <dbReference type="EMBL" id="GAA4490528.1"/>
    </source>
</evidence>
<proteinExistence type="predicted"/>
<accession>A0ABP8PQ61</accession>
<dbReference type="Proteomes" id="UP001500731">
    <property type="component" value="Unassembled WGS sequence"/>
</dbReference>
<evidence type="ECO:0000313" key="3">
    <source>
        <dbReference type="Proteomes" id="UP001500731"/>
    </source>
</evidence>
<keyword evidence="3" id="KW-1185">Reference proteome</keyword>